<evidence type="ECO:0000313" key="2">
    <source>
        <dbReference type="Proteomes" id="UP001611251"/>
    </source>
</evidence>
<dbReference type="RefSeq" id="WP_397211767.1">
    <property type="nucleotide sequence ID" value="NZ_JBGFSN010000003.1"/>
</dbReference>
<organism evidence="1 2">
    <name type="scientific">Pantoea osteomyelitidis</name>
    <dbReference type="NCBI Taxonomy" id="3230026"/>
    <lineage>
        <taxon>Bacteria</taxon>
        <taxon>Pseudomonadati</taxon>
        <taxon>Pseudomonadota</taxon>
        <taxon>Gammaproteobacteria</taxon>
        <taxon>Enterobacterales</taxon>
        <taxon>Erwiniaceae</taxon>
        <taxon>Pantoea</taxon>
    </lineage>
</organism>
<evidence type="ECO:0000313" key="1">
    <source>
        <dbReference type="EMBL" id="MFH8133105.1"/>
    </source>
</evidence>
<gene>
    <name evidence="1" type="ORF">ABU178_02755</name>
</gene>
<reference evidence="1 2" key="1">
    <citation type="submission" date="2024-08" db="EMBL/GenBank/DDBJ databases">
        <title>Pantoea ronii - a newly identified human opportunistic pathogen.</title>
        <authorList>
            <person name="Keidar-Friedman D."/>
            <person name="Sorek N."/>
            <person name="Leshin-Carmel D."/>
            <person name="Tsur A."/>
            <person name="Amsalem M."/>
            <person name="Tolkach D."/>
            <person name="Brosh-Nissimov T."/>
        </authorList>
    </citation>
    <scope>NUCLEOTIDE SEQUENCE [LARGE SCALE GENOMIC DNA]</scope>
    <source>
        <strain evidence="1 2">AA23256</strain>
    </source>
</reference>
<sequence>MKNHSYNPCVTEPIRSFDGALYGVCCLTPFMQQHQESDTTLNLHQLVSGDNQLINETTLIIIALQEAELQQLIMAPERYSYLQGVSVRLAINYALLQANFPALQDLTSKFRFWLYDFAPPGANWSVIEAFPFCGIAFNENFFNDNYQKFSFPYFLESLHEKKADLILRTAIPQLPAEHYAALYINGWQQQRNNHPLFAM</sequence>
<name>A0ABW7PT69_9GAMM</name>
<dbReference type="Proteomes" id="UP001611251">
    <property type="component" value="Unassembled WGS sequence"/>
</dbReference>
<dbReference type="EMBL" id="JBGFSN010000003">
    <property type="protein sequence ID" value="MFH8133105.1"/>
    <property type="molecule type" value="Genomic_DNA"/>
</dbReference>
<keyword evidence="2" id="KW-1185">Reference proteome</keyword>
<proteinExistence type="predicted"/>
<protein>
    <submittedName>
        <fullName evidence="1">Uncharacterized protein</fullName>
    </submittedName>
</protein>
<accession>A0ABW7PT69</accession>
<comment type="caution">
    <text evidence="1">The sequence shown here is derived from an EMBL/GenBank/DDBJ whole genome shotgun (WGS) entry which is preliminary data.</text>
</comment>